<evidence type="ECO:0000256" key="1">
    <source>
        <dbReference type="SAM" id="Phobius"/>
    </source>
</evidence>
<dbReference type="Proteomes" id="UP000298458">
    <property type="component" value="Unassembled WGS sequence"/>
</dbReference>
<keyword evidence="1" id="KW-1133">Transmembrane helix</keyword>
<dbReference type="AlphaFoldDB" id="A0A4V3JD69"/>
<gene>
    <name evidence="2" type="ORF">EHO60_13885</name>
</gene>
<keyword evidence="1" id="KW-0472">Membrane</keyword>
<keyword evidence="3" id="KW-1185">Reference proteome</keyword>
<dbReference type="OrthoDB" id="343062at2"/>
<reference evidence="2" key="1">
    <citation type="journal article" date="2019" name="PLoS Negl. Trop. Dis.">
        <title>Revisiting the worldwide diversity of Leptospira species in the environment.</title>
        <authorList>
            <person name="Vincent A.T."/>
            <person name="Schiettekatte O."/>
            <person name="Bourhy P."/>
            <person name="Veyrier F.J."/>
            <person name="Picardeau M."/>
        </authorList>
    </citation>
    <scope>NUCLEOTIDE SEQUENCE [LARGE SCALE GENOMIC DNA]</scope>
    <source>
        <strain evidence="2">SSW15</strain>
    </source>
</reference>
<comment type="caution">
    <text evidence="2">The sequence shown here is derived from an EMBL/GenBank/DDBJ whole genome shotgun (WGS) entry which is preliminary data.</text>
</comment>
<evidence type="ECO:0000313" key="3">
    <source>
        <dbReference type="Proteomes" id="UP000298458"/>
    </source>
</evidence>
<accession>A0A4V3JD69</accession>
<proteinExistence type="predicted"/>
<organism evidence="2 3">
    <name type="scientific">Leptospira fletcheri</name>
    <dbReference type="NCBI Taxonomy" id="2484981"/>
    <lineage>
        <taxon>Bacteria</taxon>
        <taxon>Pseudomonadati</taxon>
        <taxon>Spirochaetota</taxon>
        <taxon>Spirochaetia</taxon>
        <taxon>Leptospirales</taxon>
        <taxon>Leptospiraceae</taxon>
        <taxon>Leptospira</taxon>
    </lineage>
</organism>
<sequence>MGLRKRLSKRERLVQLKFVRLLHFLCNGIFFCFLLFGALVPVLAEQETVPSLFDQDPPTRKLPKEKARIFRHNRLTYQESPYKAPASIPSDFVPKDSKILYSTELRSERIFETRESAVVLNHSLSKPRMEIYYETVFGFLNFKVLQNQKSPEKSLYLVEGMNRKTVAISISPDGSGSTVKLFYRKSGGF</sequence>
<evidence type="ECO:0000313" key="2">
    <source>
        <dbReference type="EMBL" id="TGK08779.1"/>
    </source>
</evidence>
<feature type="transmembrane region" description="Helical" evidence="1">
    <location>
        <begin position="21"/>
        <end position="44"/>
    </location>
</feature>
<protein>
    <submittedName>
        <fullName evidence="2">Uncharacterized protein</fullName>
    </submittedName>
</protein>
<name>A0A4V3JD69_9LEPT</name>
<dbReference type="EMBL" id="RQET01000010">
    <property type="protein sequence ID" value="TGK08779.1"/>
    <property type="molecule type" value="Genomic_DNA"/>
</dbReference>
<keyword evidence="1" id="KW-0812">Transmembrane</keyword>